<evidence type="ECO:0008006" key="5">
    <source>
        <dbReference type="Google" id="ProtNLM"/>
    </source>
</evidence>
<proteinExistence type="predicted"/>
<reference evidence="3 4" key="1">
    <citation type="submission" date="2016-03" db="EMBL/GenBank/DDBJ databases">
        <title>Acinetobacter genomospecies 28 strain ANC 4149.</title>
        <authorList>
            <person name="Radolfova-Krizova L."/>
            <person name="Nemec A."/>
        </authorList>
    </citation>
    <scope>NUCLEOTIDE SEQUENCE [LARGE SCALE GENOMIC DNA]</scope>
    <source>
        <strain evidence="3 4">ANC 4149</strain>
    </source>
</reference>
<dbReference type="RefSeq" id="WP_067672711.1">
    <property type="nucleotide sequence ID" value="NZ_CBCSIK010000002.1"/>
</dbReference>
<keyword evidence="2" id="KW-0472">Membrane</keyword>
<feature type="transmembrane region" description="Helical" evidence="2">
    <location>
        <begin position="67"/>
        <end position="88"/>
    </location>
</feature>
<evidence type="ECO:0000313" key="3">
    <source>
        <dbReference type="EMBL" id="KYQ70473.1"/>
    </source>
</evidence>
<accession>A0A151XXC1</accession>
<sequence>MNSSSLDAAAIKPNTSAPSKHKEKASLTAYRFMIFYRFALALVGGYLLASLSAVLIAQYFIDYRASAAMSATLIAFLLYAAVFIWVFMVNKTLKASLGVVVPCLILFILIKISGT</sequence>
<feature type="transmembrane region" description="Helical" evidence="2">
    <location>
        <begin position="95"/>
        <end position="114"/>
    </location>
</feature>
<protein>
    <recommendedName>
        <fullName evidence="5">Iron transporter</fullName>
    </recommendedName>
</protein>
<dbReference type="OrthoDB" id="6712326at2"/>
<feature type="region of interest" description="Disordered" evidence="1">
    <location>
        <begin position="1"/>
        <end position="23"/>
    </location>
</feature>
<comment type="caution">
    <text evidence="3">The sequence shown here is derived from an EMBL/GenBank/DDBJ whole genome shotgun (WGS) entry which is preliminary data.</text>
</comment>
<evidence type="ECO:0000256" key="1">
    <source>
        <dbReference type="SAM" id="MobiDB-lite"/>
    </source>
</evidence>
<keyword evidence="4" id="KW-1185">Reference proteome</keyword>
<dbReference type="AlphaFoldDB" id="A0A151XXC1"/>
<keyword evidence="2" id="KW-1133">Transmembrane helix</keyword>
<dbReference type="EMBL" id="LUAW01000071">
    <property type="protein sequence ID" value="KYQ70473.1"/>
    <property type="molecule type" value="Genomic_DNA"/>
</dbReference>
<evidence type="ECO:0000313" key="4">
    <source>
        <dbReference type="Proteomes" id="UP000076276"/>
    </source>
</evidence>
<keyword evidence="2" id="KW-0812">Transmembrane</keyword>
<dbReference type="STRING" id="1806892.AZH43_04680"/>
<feature type="transmembrane region" description="Helical" evidence="2">
    <location>
        <begin position="34"/>
        <end position="61"/>
    </location>
</feature>
<name>A0A151XXC1_9GAMM</name>
<gene>
    <name evidence="3" type="ORF">AZH43_04680</name>
</gene>
<evidence type="ECO:0000256" key="2">
    <source>
        <dbReference type="SAM" id="Phobius"/>
    </source>
</evidence>
<dbReference type="Proteomes" id="UP000076276">
    <property type="component" value="Unassembled WGS sequence"/>
</dbReference>
<organism evidence="3 4">
    <name type="scientific">Acinetobacter pragensis</name>
    <dbReference type="NCBI Taxonomy" id="1806892"/>
    <lineage>
        <taxon>Bacteria</taxon>
        <taxon>Pseudomonadati</taxon>
        <taxon>Pseudomonadota</taxon>
        <taxon>Gammaproteobacteria</taxon>
        <taxon>Moraxellales</taxon>
        <taxon>Moraxellaceae</taxon>
        <taxon>Acinetobacter</taxon>
    </lineage>
</organism>